<keyword evidence="21" id="KW-1185">Reference proteome</keyword>
<dbReference type="EC" id="4.2.3.4" evidence="6 17"/>
<dbReference type="GO" id="GO:0008652">
    <property type="term" value="P:amino acid biosynthetic process"/>
    <property type="evidence" value="ECO:0007669"/>
    <property type="project" value="UniProtKB-KW"/>
</dbReference>
<dbReference type="InterPro" id="IPR056179">
    <property type="entry name" value="DHQS_C"/>
</dbReference>
<keyword evidence="8 17" id="KW-0963">Cytoplasm</keyword>
<feature type="binding site" evidence="17">
    <location>
        <position position="152"/>
    </location>
    <ligand>
        <name>NAD(+)</name>
        <dbReference type="ChEBI" id="CHEBI:57540"/>
    </ligand>
</feature>
<comment type="cofactor">
    <cofactor evidence="17">
        <name>Co(2+)</name>
        <dbReference type="ChEBI" id="CHEBI:48828"/>
    </cofactor>
    <cofactor evidence="17">
        <name>Zn(2+)</name>
        <dbReference type="ChEBI" id="CHEBI:29105"/>
    </cofactor>
    <text evidence="17">Binds 1 divalent metal cation per subunit. Can use either Co(2+) or Zn(2+).</text>
</comment>
<comment type="similarity">
    <text evidence="5 17">Belongs to the sugar phosphate cyclases superfamily. Dehydroquinate synthase family.</text>
</comment>
<evidence type="ECO:0000256" key="2">
    <source>
        <dbReference type="ARBA" id="ARBA00001911"/>
    </source>
</evidence>
<dbReference type="GO" id="GO:0009073">
    <property type="term" value="P:aromatic amino acid family biosynthetic process"/>
    <property type="evidence" value="ECO:0007669"/>
    <property type="project" value="UniProtKB-KW"/>
</dbReference>
<evidence type="ECO:0000256" key="5">
    <source>
        <dbReference type="ARBA" id="ARBA00005412"/>
    </source>
</evidence>
<keyword evidence="11 17" id="KW-0547">Nucleotide-binding</keyword>
<dbReference type="PIRSF" id="PIRSF001455">
    <property type="entry name" value="DHQ_synth"/>
    <property type="match status" value="1"/>
</dbReference>
<feature type="binding site" evidence="17">
    <location>
        <begin position="170"/>
        <end position="173"/>
    </location>
    <ligand>
        <name>NAD(+)</name>
        <dbReference type="ChEBI" id="CHEBI:57540"/>
    </ligand>
</feature>
<dbReference type="GO" id="GO:0009423">
    <property type="term" value="P:chorismate biosynthetic process"/>
    <property type="evidence" value="ECO:0007669"/>
    <property type="project" value="UniProtKB-UniRule"/>
</dbReference>
<dbReference type="PANTHER" id="PTHR43622:SF7">
    <property type="entry name" value="3-DEHYDROQUINATE SYNTHASE, CHLOROPLASTIC"/>
    <property type="match status" value="1"/>
</dbReference>
<evidence type="ECO:0000256" key="3">
    <source>
        <dbReference type="ARBA" id="ARBA00004496"/>
    </source>
</evidence>
<comment type="function">
    <text evidence="17">Catalyzes the conversion of 3-deoxy-D-arabino-heptulosonate 7-phosphate (DAHP) to dehydroquinate (DHQ).</text>
</comment>
<evidence type="ECO:0000256" key="4">
    <source>
        <dbReference type="ARBA" id="ARBA00004661"/>
    </source>
</evidence>
<protein>
    <recommendedName>
        <fullName evidence="7 17">3-dehydroquinate synthase</fullName>
        <shortName evidence="17">DHQS</shortName>
        <ecNumber evidence="6 17">4.2.3.4</ecNumber>
    </recommendedName>
</protein>
<evidence type="ECO:0000256" key="7">
    <source>
        <dbReference type="ARBA" id="ARBA00017684"/>
    </source>
</evidence>
<sequence length="367" mass="39749">MRTVHVELGSRSYDILIGSHLLNQLGELMRELGLGRKALLVTDTNVGPVYGARVTEILTRAGFQVAMVQVPAGEKTKSLEQAARLYDAAFDHELDRNCPVVALGGGVVGDLAGFVAATYMRGVPFIQVPTTLLAQVDSSVGGKVAVNHPRGKNIIGAFYQPKLVLIDTGTLDTLDRRNLKAGLAEVIKYGVIWDASFFRWLEENISKILGQDPASLDQVIETCCKIKAAVVEQDETEQGRRAILNYGHTIGHAIELLSGYGTYLHGEAVAIGMVYEARLAHRIGLLDAAAVAGIEELIANMQLPVHLPTGINCQEMIKSMYTDKKVTAGKLTFALPERIGCARVVKDLAESDIMKVLEVVPCWPSGF</sequence>
<dbReference type="RefSeq" id="WP_013810601.1">
    <property type="nucleotide sequence ID" value="NC_015565.1"/>
</dbReference>
<dbReference type="InterPro" id="IPR030963">
    <property type="entry name" value="DHQ_synth_fam"/>
</dbReference>
<comment type="subcellular location">
    <subcellularLocation>
        <location evidence="3 17">Cytoplasm</location>
    </subcellularLocation>
</comment>
<comment type="pathway">
    <text evidence="4 17">Metabolic intermediate biosynthesis; chorismate biosynthesis; chorismate from D-erythrose 4-phosphate and phosphoenolpyruvate: step 2/7.</text>
</comment>
<evidence type="ECO:0000256" key="14">
    <source>
        <dbReference type="ARBA" id="ARBA00023141"/>
    </source>
</evidence>
<evidence type="ECO:0000256" key="16">
    <source>
        <dbReference type="ARBA" id="ARBA00023285"/>
    </source>
</evidence>
<evidence type="ECO:0000313" key="21">
    <source>
        <dbReference type="Proteomes" id="UP000009226"/>
    </source>
</evidence>
<evidence type="ECO:0000256" key="1">
    <source>
        <dbReference type="ARBA" id="ARBA00001393"/>
    </source>
</evidence>
<feature type="binding site" evidence="17">
    <location>
        <position position="265"/>
    </location>
    <ligand>
        <name>Zn(2+)</name>
        <dbReference type="ChEBI" id="CHEBI:29105"/>
    </ligand>
</feature>
<reference evidence="20 21" key="1">
    <citation type="submission" date="2011-05" db="EMBL/GenBank/DDBJ databases">
        <title>Complete sequence of Desulfotomaculum carboxydivorans CO-1-SRB.</title>
        <authorList>
            <consortium name="US DOE Joint Genome Institute"/>
            <person name="Lucas S."/>
            <person name="Han J."/>
            <person name="Lapidus A."/>
            <person name="Cheng J.-F."/>
            <person name="Goodwin L."/>
            <person name="Pitluck S."/>
            <person name="Peters L."/>
            <person name="Mikhailova N."/>
            <person name="Lu M."/>
            <person name="Han C."/>
            <person name="Tapia R."/>
            <person name="Land M."/>
            <person name="Hauser L."/>
            <person name="Kyrpides N."/>
            <person name="Ivanova N."/>
            <person name="Pagani I."/>
            <person name="Stams A."/>
            <person name="Plugge C."/>
            <person name="Muyzer G."/>
            <person name="Kuever J."/>
            <person name="Parshina S."/>
            <person name="Ivanova A."/>
            <person name="Nazina T."/>
            <person name="Woyke T."/>
        </authorList>
    </citation>
    <scope>NUCLEOTIDE SEQUENCE [LARGE SCALE GENOMIC DNA]</scope>
    <source>
        <strain evidence="21">DSM 14880 / VKM B-2319 / CO-1-SRB</strain>
    </source>
</reference>
<feature type="binding site" evidence="17">
    <location>
        <position position="248"/>
    </location>
    <ligand>
        <name>Zn(2+)</name>
        <dbReference type="ChEBI" id="CHEBI:29105"/>
    </ligand>
</feature>
<evidence type="ECO:0000256" key="17">
    <source>
        <dbReference type="HAMAP-Rule" id="MF_00110"/>
    </source>
</evidence>
<evidence type="ECO:0000256" key="13">
    <source>
        <dbReference type="ARBA" id="ARBA00023027"/>
    </source>
</evidence>
<organism evidence="20 21">
    <name type="scientific">Desulfotomaculum nigrificans (strain DSM 14880 / VKM B-2319 / CO-1-SRB)</name>
    <name type="common">Desulfotomaculum carboxydivorans</name>
    <dbReference type="NCBI Taxonomy" id="868595"/>
    <lineage>
        <taxon>Bacteria</taxon>
        <taxon>Bacillati</taxon>
        <taxon>Bacillota</taxon>
        <taxon>Clostridia</taxon>
        <taxon>Eubacteriales</taxon>
        <taxon>Desulfotomaculaceae</taxon>
        <taxon>Desulfotomaculum</taxon>
    </lineage>
</organism>
<comment type="catalytic activity">
    <reaction evidence="1 17">
        <text>7-phospho-2-dehydro-3-deoxy-D-arabino-heptonate = 3-dehydroquinate + phosphate</text>
        <dbReference type="Rhea" id="RHEA:21968"/>
        <dbReference type="ChEBI" id="CHEBI:32364"/>
        <dbReference type="ChEBI" id="CHEBI:43474"/>
        <dbReference type="ChEBI" id="CHEBI:58394"/>
        <dbReference type="EC" id="4.2.3.4"/>
    </reaction>
</comment>
<feature type="domain" description="3-dehydroquinate synthase C-terminal" evidence="19">
    <location>
        <begin position="182"/>
        <end position="326"/>
    </location>
</feature>
<evidence type="ECO:0000256" key="8">
    <source>
        <dbReference type="ARBA" id="ARBA00022490"/>
    </source>
</evidence>
<dbReference type="Gene3D" id="3.40.50.1970">
    <property type="match status" value="1"/>
</dbReference>
<dbReference type="GO" id="GO:0005737">
    <property type="term" value="C:cytoplasm"/>
    <property type="evidence" value="ECO:0007669"/>
    <property type="project" value="UniProtKB-SubCell"/>
</dbReference>
<evidence type="ECO:0000259" key="18">
    <source>
        <dbReference type="Pfam" id="PF01761"/>
    </source>
</evidence>
<dbReference type="Gene3D" id="1.20.1090.10">
    <property type="entry name" value="Dehydroquinate synthase-like - alpha domain"/>
    <property type="match status" value="1"/>
</dbReference>
<dbReference type="HAMAP" id="MF_00110">
    <property type="entry name" value="DHQ_synthase"/>
    <property type="match status" value="1"/>
</dbReference>
<feature type="binding site" evidence="17">
    <location>
        <begin position="130"/>
        <end position="131"/>
    </location>
    <ligand>
        <name>NAD(+)</name>
        <dbReference type="ChEBI" id="CHEBI:57540"/>
    </ligand>
</feature>
<dbReference type="Pfam" id="PF24621">
    <property type="entry name" value="DHQS_C"/>
    <property type="match status" value="1"/>
</dbReference>
<dbReference type="KEGG" id="dca:Desca_2185"/>
<dbReference type="NCBIfam" id="TIGR01357">
    <property type="entry name" value="aroB"/>
    <property type="match status" value="1"/>
</dbReference>
<dbReference type="CDD" id="cd08195">
    <property type="entry name" value="DHQS"/>
    <property type="match status" value="1"/>
</dbReference>
<comment type="cofactor">
    <cofactor evidence="2 17">
        <name>NAD(+)</name>
        <dbReference type="ChEBI" id="CHEBI:57540"/>
    </cofactor>
</comment>
<dbReference type="PANTHER" id="PTHR43622">
    <property type="entry name" value="3-DEHYDROQUINATE SYNTHASE"/>
    <property type="match status" value="1"/>
</dbReference>
<dbReference type="InterPro" id="IPR050071">
    <property type="entry name" value="Dehydroquinate_synthase"/>
</dbReference>
<feature type="domain" description="3-dehydroquinate synthase N-terminal" evidence="18">
    <location>
        <begin position="68"/>
        <end position="180"/>
    </location>
</feature>
<comment type="caution">
    <text evidence="17">Lacks conserved residue(s) required for the propagation of feature annotation.</text>
</comment>
<keyword evidence="13 17" id="KW-0520">NAD</keyword>
<dbReference type="Proteomes" id="UP000009226">
    <property type="component" value="Chromosome"/>
</dbReference>
<keyword evidence="14 17" id="KW-0057">Aromatic amino acid biosynthesis</keyword>
<name>F6BA55_DESCC</name>
<proteinExistence type="inferred from homology"/>
<dbReference type="GO" id="GO:0046872">
    <property type="term" value="F:metal ion binding"/>
    <property type="evidence" value="ECO:0007669"/>
    <property type="project" value="UniProtKB-KW"/>
</dbReference>
<dbReference type="GO" id="GO:0000166">
    <property type="term" value="F:nucleotide binding"/>
    <property type="evidence" value="ECO:0007669"/>
    <property type="project" value="UniProtKB-KW"/>
</dbReference>
<evidence type="ECO:0000313" key="20">
    <source>
        <dbReference type="EMBL" id="AEF95024.1"/>
    </source>
</evidence>
<dbReference type="UniPathway" id="UPA00053">
    <property type="reaction ID" value="UER00085"/>
</dbReference>
<evidence type="ECO:0000256" key="9">
    <source>
        <dbReference type="ARBA" id="ARBA00022605"/>
    </source>
</evidence>
<accession>F6BA55</accession>
<keyword evidence="9 17" id="KW-0028">Amino-acid biosynthesis</keyword>
<evidence type="ECO:0000256" key="15">
    <source>
        <dbReference type="ARBA" id="ARBA00023239"/>
    </source>
</evidence>
<feature type="binding site" evidence="17">
    <location>
        <position position="185"/>
    </location>
    <ligand>
        <name>Zn(2+)</name>
        <dbReference type="ChEBI" id="CHEBI:29105"/>
    </ligand>
</feature>
<gene>
    <name evidence="17" type="primary">aroB</name>
    <name evidence="20" type="ordered locus">Desca_2185</name>
</gene>
<keyword evidence="12 17" id="KW-0862">Zinc</keyword>
<dbReference type="EMBL" id="CP002736">
    <property type="protein sequence ID" value="AEF95024.1"/>
    <property type="molecule type" value="Genomic_DNA"/>
</dbReference>
<dbReference type="FunFam" id="3.40.50.1970:FF:000001">
    <property type="entry name" value="3-dehydroquinate synthase"/>
    <property type="match status" value="1"/>
</dbReference>
<feature type="binding site" evidence="17">
    <location>
        <begin position="106"/>
        <end position="110"/>
    </location>
    <ligand>
        <name>NAD(+)</name>
        <dbReference type="ChEBI" id="CHEBI:57540"/>
    </ligand>
</feature>
<dbReference type="InterPro" id="IPR030960">
    <property type="entry name" value="DHQS/DOIS_N"/>
</dbReference>
<dbReference type="GO" id="GO:0003856">
    <property type="term" value="F:3-dehydroquinate synthase activity"/>
    <property type="evidence" value="ECO:0007669"/>
    <property type="project" value="UniProtKB-UniRule"/>
</dbReference>
<evidence type="ECO:0000256" key="6">
    <source>
        <dbReference type="ARBA" id="ARBA00013031"/>
    </source>
</evidence>
<keyword evidence="10 17" id="KW-0479">Metal-binding</keyword>
<evidence type="ECO:0000259" key="19">
    <source>
        <dbReference type="Pfam" id="PF24621"/>
    </source>
</evidence>
<feature type="binding site" evidence="17">
    <location>
        <position position="143"/>
    </location>
    <ligand>
        <name>NAD(+)</name>
        <dbReference type="ChEBI" id="CHEBI:57540"/>
    </ligand>
</feature>
<evidence type="ECO:0000256" key="11">
    <source>
        <dbReference type="ARBA" id="ARBA00022741"/>
    </source>
</evidence>
<keyword evidence="16 17" id="KW-0170">Cobalt</keyword>
<evidence type="ECO:0000256" key="10">
    <source>
        <dbReference type="ARBA" id="ARBA00022723"/>
    </source>
</evidence>
<dbReference type="AlphaFoldDB" id="F6BA55"/>
<dbReference type="eggNOG" id="COG0337">
    <property type="taxonomic scope" value="Bacteria"/>
</dbReference>
<dbReference type="STRING" id="868595.Desca_2185"/>
<dbReference type="InterPro" id="IPR016037">
    <property type="entry name" value="DHQ_synth_AroB"/>
</dbReference>
<evidence type="ECO:0000256" key="12">
    <source>
        <dbReference type="ARBA" id="ARBA00022833"/>
    </source>
</evidence>
<dbReference type="Pfam" id="PF01761">
    <property type="entry name" value="DHQ_synthase"/>
    <property type="match status" value="1"/>
</dbReference>
<dbReference type="HOGENOM" id="CLU_001201_0_2_9"/>
<dbReference type="SUPFAM" id="SSF56796">
    <property type="entry name" value="Dehydroquinate synthase-like"/>
    <property type="match status" value="1"/>
</dbReference>
<keyword evidence="15 17" id="KW-0456">Lyase</keyword>